<gene>
    <name evidence="1" type="ORF">AVEN_187027_1</name>
</gene>
<evidence type="ECO:0000313" key="1">
    <source>
        <dbReference type="EMBL" id="GBM62619.1"/>
    </source>
</evidence>
<proteinExistence type="predicted"/>
<protein>
    <submittedName>
        <fullName evidence="1">Uncharacterized protein</fullName>
    </submittedName>
</protein>
<organism evidence="1 2">
    <name type="scientific">Araneus ventricosus</name>
    <name type="common">Orbweaver spider</name>
    <name type="synonym">Epeira ventricosa</name>
    <dbReference type="NCBI Taxonomy" id="182803"/>
    <lineage>
        <taxon>Eukaryota</taxon>
        <taxon>Metazoa</taxon>
        <taxon>Ecdysozoa</taxon>
        <taxon>Arthropoda</taxon>
        <taxon>Chelicerata</taxon>
        <taxon>Arachnida</taxon>
        <taxon>Araneae</taxon>
        <taxon>Araneomorphae</taxon>
        <taxon>Entelegynae</taxon>
        <taxon>Araneoidea</taxon>
        <taxon>Araneidae</taxon>
        <taxon>Araneus</taxon>
    </lineage>
</organism>
<sequence>MDRTVAITRGVIIGFSQNWCRLKCPEEMGLFGIFFSKHFNRHQFYENPMITPRVIATVRSIKLRTVPSSSRLVYIHKQPVIGTSAQAQLLLKPQYKNASKTPRLDLK</sequence>
<accession>A0A4Y2HBG0</accession>
<comment type="caution">
    <text evidence="1">The sequence shown here is derived from an EMBL/GenBank/DDBJ whole genome shotgun (WGS) entry which is preliminary data.</text>
</comment>
<name>A0A4Y2HBG0_ARAVE</name>
<evidence type="ECO:0000313" key="2">
    <source>
        <dbReference type="Proteomes" id="UP000499080"/>
    </source>
</evidence>
<reference evidence="1 2" key="1">
    <citation type="journal article" date="2019" name="Sci. Rep.">
        <title>Orb-weaving spider Araneus ventricosus genome elucidates the spidroin gene catalogue.</title>
        <authorList>
            <person name="Kono N."/>
            <person name="Nakamura H."/>
            <person name="Ohtoshi R."/>
            <person name="Moran D.A.P."/>
            <person name="Shinohara A."/>
            <person name="Yoshida Y."/>
            <person name="Fujiwara M."/>
            <person name="Mori M."/>
            <person name="Tomita M."/>
            <person name="Arakawa K."/>
        </authorList>
    </citation>
    <scope>NUCLEOTIDE SEQUENCE [LARGE SCALE GENOMIC DNA]</scope>
</reference>
<keyword evidence="2" id="KW-1185">Reference proteome</keyword>
<dbReference type="Proteomes" id="UP000499080">
    <property type="component" value="Unassembled WGS sequence"/>
</dbReference>
<dbReference type="EMBL" id="BGPR01001827">
    <property type="protein sequence ID" value="GBM62619.1"/>
    <property type="molecule type" value="Genomic_DNA"/>
</dbReference>
<dbReference type="AlphaFoldDB" id="A0A4Y2HBG0"/>